<dbReference type="Pfam" id="PF05145">
    <property type="entry name" value="AbrB"/>
    <property type="match status" value="1"/>
</dbReference>
<dbReference type="GO" id="GO:0010468">
    <property type="term" value="P:regulation of gene expression"/>
    <property type="evidence" value="ECO:0007669"/>
    <property type="project" value="InterPro"/>
</dbReference>
<feature type="transmembrane region" description="Helical" evidence="1">
    <location>
        <begin position="289"/>
        <end position="306"/>
    </location>
</feature>
<feature type="transmembrane region" description="Helical" evidence="1">
    <location>
        <begin position="183"/>
        <end position="199"/>
    </location>
</feature>
<dbReference type="KEGG" id="hli:HLI_00860"/>
<reference evidence="2 3" key="1">
    <citation type="submission" date="2018-01" db="EMBL/GenBank/DDBJ databases">
        <title>The whole genome sequencing and assembly of Halobacillus litoralis ERB031 strain.</title>
        <authorList>
            <person name="Lee S.-J."/>
            <person name="Park M.-K."/>
            <person name="Kim J.-Y."/>
            <person name="Lee Y.-J."/>
            <person name="Yi H."/>
            <person name="Bahn Y.-S."/>
            <person name="Kim J.F."/>
            <person name="Lee D.-W."/>
        </authorList>
    </citation>
    <scope>NUCLEOTIDE SEQUENCE [LARGE SCALE GENOMIC DNA]</scope>
    <source>
        <strain evidence="2 3">ERB 031</strain>
    </source>
</reference>
<organism evidence="2 3">
    <name type="scientific">Halobacillus litoralis</name>
    <dbReference type="NCBI Taxonomy" id="45668"/>
    <lineage>
        <taxon>Bacteria</taxon>
        <taxon>Bacillati</taxon>
        <taxon>Bacillota</taxon>
        <taxon>Bacilli</taxon>
        <taxon>Bacillales</taxon>
        <taxon>Bacillaceae</taxon>
        <taxon>Halobacillus</taxon>
    </lineage>
</organism>
<evidence type="ECO:0008006" key="4">
    <source>
        <dbReference type="Google" id="ProtNLM"/>
    </source>
</evidence>
<keyword evidence="1" id="KW-0812">Transmembrane</keyword>
<dbReference type="InterPro" id="IPR017516">
    <property type="entry name" value="AbrB_dup"/>
</dbReference>
<keyword evidence="1" id="KW-0472">Membrane</keyword>
<dbReference type="InterPro" id="IPR007820">
    <property type="entry name" value="AbrB_fam"/>
</dbReference>
<dbReference type="RefSeq" id="WP_128522613.1">
    <property type="nucleotide sequence ID" value="NZ_CP026118.1"/>
</dbReference>
<proteinExistence type="predicted"/>
<feature type="transmembrane region" description="Helical" evidence="1">
    <location>
        <begin position="85"/>
        <end position="103"/>
    </location>
</feature>
<evidence type="ECO:0000313" key="3">
    <source>
        <dbReference type="Proteomes" id="UP000287756"/>
    </source>
</evidence>
<evidence type="ECO:0000313" key="2">
    <source>
        <dbReference type="EMBL" id="QAS50849.1"/>
    </source>
</evidence>
<keyword evidence="1" id="KW-1133">Transmembrane helix</keyword>
<dbReference type="PIRSF" id="PIRSF038991">
    <property type="entry name" value="Protein_AbrB"/>
    <property type="match status" value="1"/>
</dbReference>
<dbReference type="EMBL" id="CP026118">
    <property type="protein sequence ID" value="QAS50849.1"/>
    <property type="molecule type" value="Genomic_DNA"/>
</dbReference>
<dbReference type="OrthoDB" id="5460360at2"/>
<feature type="transmembrane region" description="Helical" evidence="1">
    <location>
        <begin position="146"/>
        <end position="163"/>
    </location>
</feature>
<dbReference type="NCBIfam" id="TIGR03082">
    <property type="entry name" value="Gneg_AbrB_dup"/>
    <property type="match status" value="2"/>
</dbReference>
<evidence type="ECO:0000256" key="1">
    <source>
        <dbReference type="SAM" id="Phobius"/>
    </source>
</evidence>
<dbReference type="PANTHER" id="PTHR38457:SF1">
    <property type="entry name" value="REGULATOR ABRB-RELATED"/>
    <property type="match status" value="1"/>
</dbReference>
<feature type="transmembrane region" description="Helical" evidence="1">
    <location>
        <begin position="261"/>
        <end position="283"/>
    </location>
</feature>
<feature type="transmembrane region" description="Helical" evidence="1">
    <location>
        <begin position="206"/>
        <end position="226"/>
    </location>
</feature>
<feature type="transmembrane region" description="Helical" evidence="1">
    <location>
        <begin position="232"/>
        <end position="254"/>
    </location>
</feature>
<feature type="transmembrane region" description="Helical" evidence="1">
    <location>
        <begin position="318"/>
        <end position="337"/>
    </location>
</feature>
<feature type="transmembrane region" description="Helical" evidence="1">
    <location>
        <begin position="12"/>
        <end position="39"/>
    </location>
</feature>
<dbReference type="Proteomes" id="UP000287756">
    <property type="component" value="Chromosome"/>
</dbReference>
<name>A0A410M873_9BACI</name>
<dbReference type="AlphaFoldDB" id="A0A410M873"/>
<dbReference type="GO" id="GO:0016020">
    <property type="term" value="C:membrane"/>
    <property type="evidence" value="ECO:0007669"/>
    <property type="project" value="InterPro"/>
</dbReference>
<accession>A0A410M873</accession>
<dbReference type="PANTHER" id="PTHR38457">
    <property type="entry name" value="REGULATOR ABRB-RELATED"/>
    <property type="match status" value="1"/>
</dbReference>
<sequence>MKSRSMYLTYSIAWLGGWLFSLLHVPIPWILGPVTTIIFMKFFGKAESKVLPGARDLAFTLLGIQIGLTFSSHTFTYIVPYLVPYTILSLFMIFVSLMIGLYISKMTSIDKTTSLVGSSPGGLSAMIAVSESLNGNSALVTIFHTLRLLSVLFILPFFVTHMLSESSSAAVEPHTLTVNDGSMWTILIYLFAFALGWKWQHRIPASLVIVPMLLIGFLQTVGLTFFQLPDFLFVLAQLLIGTFLGHTISLGDIIKAGKTCLYFLTLAIFMIVLGIGLSFLLAAWTGMDIITAVLSLAPGGLVEMAITAEQTGGQPAIVSSLQTIRLLTIILVLPIIFQKYKTYLNG</sequence>
<gene>
    <name evidence="2" type="ORF">HLI_00860</name>
</gene>
<protein>
    <recommendedName>
        <fullName evidence="4">AbrB family transcriptional regulator</fullName>
    </recommendedName>
</protein>